<evidence type="ECO:0000256" key="2">
    <source>
        <dbReference type="SAM" id="Phobius"/>
    </source>
</evidence>
<dbReference type="RefSeq" id="WP_204423316.1">
    <property type="nucleotide sequence ID" value="NZ_CP070228.1"/>
</dbReference>
<feature type="compositionally biased region" description="Basic and acidic residues" evidence="1">
    <location>
        <begin position="77"/>
        <end position="88"/>
    </location>
</feature>
<feature type="transmembrane region" description="Helical" evidence="2">
    <location>
        <begin position="288"/>
        <end position="311"/>
    </location>
</feature>
<feature type="region of interest" description="Disordered" evidence="1">
    <location>
        <begin position="152"/>
        <end position="265"/>
    </location>
</feature>
<feature type="compositionally biased region" description="Acidic residues" evidence="1">
    <location>
        <begin position="171"/>
        <end position="180"/>
    </location>
</feature>
<gene>
    <name evidence="3" type="ORF">JTE88_05410</name>
</gene>
<protein>
    <submittedName>
        <fullName evidence="3">Uncharacterized protein</fullName>
    </submittedName>
</protein>
<dbReference type="EMBL" id="CP070228">
    <property type="protein sequence ID" value="QRV01549.1"/>
    <property type="molecule type" value="Genomic_DNA"/>
</dbReference>
<name>A0ABX7IEI4_9ACTO</name>
<reference evidence="3 4" key="1">
    <citation type="submission" date="2021-02" db="EMBL/GenBank/DDBJ databases">
        <title>Complete Genome Sequence of Arcanobacterium phocisimile strain DSM 26142T from a harbour seal.</title>
        <authorList>
            <person name="Borowiak M."/>
            <person name="Alssahen M."/>
            <person name="Malorny B."/>
            <person name="Laemmler C."/>
            <person name="Siebert U."/>
            <person name="Ploetz M."/>
            <person name="Abdulmawjood A."/>
        </authorList>
    </citation>
    <scope>NUCLEOTIDE SEQUENCE [LARGE SCALE GENOMIC DNA]</scope>
    <source>
        <strain evidence="3 4">DSM 26142</strain>
    </source>
</reference>
<keyword evidence="2" id="KW-1133">Transmembrane helix</keyword>
<keyword evidence="4" id="KW-1185">Reference proteome</keyword>
<evidence type="ECO:0000256" key="1">
    <source>
        <dbReference type="SAM" id="MobiDB-lite"/>
    </source>
</evidence>
<proteinExistence type="predicted"/>
<keyword evidence="2" id="KW-0472">Membrane</keyword>
<evidence type="ECO:0000313" key="3">
    <source>
        <dbReference type="EMBL" id="QRV01549.1"/>
    </source>
</evidence>
<feature type="compositionally biased region" description="Basic and acidic residues" evidence="1">
    <location>
        <begin position="246"/>
        <end position="256"/>
    </location>
</feature>
<feature type="compositionally biased region" description="Basic residues" evidence="1">
    <location>
        <begin position="7"/>
        <end position="16"/>
    </location>
</feature>
<feature type="region of interest" description="Disordered" evidence="1">
    <location>
        <begin position="1"/>
        <end position="24"/>
    </location>
</feature>
<organism evidence="3 4">
    <name type="scientific">Arcanobacterium phocisimile</name>
    <dbReference type="NCBI Taxonomy" id="1302235"/>
    <lineage>
        <taxon>Bacteria</taxon>
        <taxon>Bacillati</taxon>
        <taxon>Actinomycetota</taxon>
        <taxon>Actinomycetes</taxon>
        <taxon>Actinomycetales</taxon>
        <taxon>Actinomycetaceae</taxon>
        <taxon>Arcanobacterium</taxon>
    </lineage>
</organism>
<evidence type="ECO:0000313" key="4">
    <source>
        <dbReference type="Proteomes" id="UP000602653"/>
    </source>
</evidence>
<feature type="region of interest" description="Disordered" evidence="1">
    <location>
        <begin position="36"/>
        <end position="133"/>
    </location>
</feature>
<feature type="compositionally biased region" description="Basic and acidic residues" evidence="1">
    <location>
        <begin position="36"/>
        <end position="51"/>
    </location>
</feature>
<keyword evidence="2" id="KW-0812">Transmembrane</keyword>
<accession>A0ABX7IEI4</accession>
<sequence length="328" mass="36072">MSDEKRLSRRQLKKMGKLGVRPADGIDISETTELHLRRPSRKELREARKAETGTLAAVSAEISEHETAESALATSADEQRTESVKPERTSVFSRFKVTKPEESQVSAEDVVEEQTGVEENVQESTSGDTVADNVEETSGTIEKHDALIGYAQEQGSSVETQEEREHTNDEQAVEPDECEESGAANSEADDTMDTPMRDRLLSLTRRQSVDDETNVEQSSEIARTSVMPEGSDIEAEELGQLTSPDHTPESSQEIHEPAVSATSRGSMSYYEEDELDDEISTKRTILNYVLLLLIASLVGVLVGLGITSVFFSADPITTFTDQTTELLL</sequence>
<dbReference type="Proteomes" id="UP000602653">
    <property type="component" value="Chromosome"/>
</dbReference>